<dbReference type="InterPro" id="IPR000182">
    <property type="entry name" value="GNAT_dom"/>
</dbReference>
<dbReference type="GO" id="GO:1990190">
    <property type="term" value="F:protein-N-terminal-glutamate acetyltransferase activity"/>
    <property type="evidence" value="ECO:0007669"/>
    <property type="project" value="TreeGrafter"/>
</dbReference>
<dbReference type="CDD" id="cd04301">
    <property type="entry name" value="NAT_SF"/>
    <property type="match status" value="1"/>
</dbReference>
<dbReference type="OrthoDB" id="25586at2759"/>
<comment type="caution">
    <text evidence="5">The sequence shown here is derived from an EMBL/GenBank/DDBJ whole genome shotgun (WGS) entry which is preliminary data.</text>
</comment>
<evidence type="ECO:0000256" key="2">
    <source>
        <dbReference type="ARBA" id="ARBA00023315"/>
    </source>
</evidence>
<evidence type="ECO:0000256" key="3">
    <source>
        <dbReference type="ARBA" id="ARBA00025786"/>
    </source>
</evidence>
<dbReference type="PANTHER" id="PTHR23091:SF4">
    <property type="entry name" value="N-TERMINAL AMINO-ACID N(ALPHA)-ACETYLTRANSFERASE NATA"/>
    <property type="match status" value="1"/>
</dbReference>
<dbReference type="InterPro" id="IPR045047">
    <property type="entry name" value="Ard1-like"/>
</dbReference>
<keyword evidence="2" id="KW-0012">Acyltransferase</keyword>
<dbReference type="EMBL" id="JAEPRD010000011">
    <property type="protein sequence ID" value="KAG2210534.1"/>
    <property type="molecule type" value="Genomic_DNA"/>
</dbReference>
<comment type="similarity">
    <text evidence="3">Belongs to the acetyltransferase family. ARD1 subfamily.</text>
</comment>
<dbReference type="Gene3D" id="3.40.630.30">
    <property type="match status" value="1"/>
</dbReference>
<dbReference type="GO" id="GO:0031415">
    <property type="term" value="C:NatA complex"/>
    <property type="evidence" value="ECO:0007669"/>
    <property type="project" value="InterPro"/>
</dbReference>
<dbReference type="InterPro" id="IPR016181">
    <property type="entry name" value="Acyl_CoA_acyltransferase"/>
</dbReference>
<dbReference type="AlphaFoldDB" id="A0A8H7VDJ0"/>
<evidence type="ECO:0000259" key="4">
    <source>
        <dbReference type="PROSITE" id="PS51186"/>
    </source>
</evidence>
<keyword evidence="6" id="KW-1185">Reference proteome</keyword>
<reference evidence="5" key="1">
    <citation type="submission" date="2020-12" db="EMBL/GenBank/DDBJ databases">
        <title>Metabolic potential, ecology and presence of endohyphal bacteria is reflected in genomic diversity of Mucoromycotina.</title>
        <authorList>
            <person name="Muszewska A."/>
            <person name="Okrasinska A."/>
            <person name="Steczkiewicz K."/>
            <person name="Drgas O."/>
            <person name="Orlowska M."/>
            <person name="Perlinska-Lenart U."/>
            <person name="Aleksandrzak-Piekarczyk T."/>
            <person name="Szatraj K."/>
            <person name="Zielenkiewicz U."/>
            <person name="Pilsyk S."/>
            <person name="Malc E."/>
            <person name="Mieczkowski P."/>
            <person name="Kruszewska J.S."/>
            <person name="Biernat P."/>
            <person name="Pawlowska J."/>
        </authorList>
    </citation>
    <scope>NUCLEOTIDE SEQUENCE</scope>
    <source>
        <strain evidence="5">WA0000017839</strain>
    </source>
</reference>
<name>A0A8H7VDJ0_9FUNG</name>
<dbReference type="PANTHER" id="PTHR23091">
    <property type="entry name" value="N-TERMINAL ACETYLTRANSFERASE"/>
    <property type="match status" value="1"/>
</dbReference>
<dbReference type="Proteomes" id="UP000603453">
    <property type="component" value="Unassembled WGS sequence"/>
</dbReference>
<protein>
    <recommendedName>
        <fullName evidence="4">N-acetyltransferase domain-containing protein</fullName>
    </recommendedName>
</protein>
<proteinExistence type="inferred from homology"/>
<evidence type="ECO:0000313" key="6">
    <source>
        <dbReference type="Proteomes" id="UP000603453"/>
    </source>
</evidence>
<dbReference type="GO" id="GO:1990189">
    <property type="term" value="F:protein N-terminal-serine acetyltransferase activity"/>
    <property type="evidence" value="ECO:0007669"/>
    <property type="project" value="TreeGrafter"/>
</dbReference>
<accession>A0A8H7VDJ0</accession>
<gene>
    <name evidence="5" type="ORF">INT47_002476</name>
</gene>
<evidence type="ECO:0000256" key="1">
    <source>
        <dbReference type="ARBA" id="ARBA00022679"/>
    </source>
</evidence>
<dbReference type="SUPFAM" id="SSF55729">
    <property type="entry name" value="Acyl-CoA N-acyltransferases (Nat)"/>
    <property type="match status" value="1"/>
</dbReference>
<feature type="domain" description="N-acetyltransferase" evidence="4">
    <location>
        <begin position="1"/>
        <end position="138"/>
    </location>
</feature>
<keyword evidence="1" id="KW-0808">Transferase</keyword>
<evidence type="ECO:0000313" key="5">
    <source>
        <dbReference type="EMBL" id="KAG2210534.1"/>
    </source>
</evidence>
<dbReference type="Pfam" id="PF00583">
    <property type="entry name" value="Acetyltransf_1"/>
    <property type="match status" value="1"/>
</dbReference>
<dbReference type="PROSITE" id="PS51186">
    <property type="entry name" value="GNAT"/>
    <property type="match status" value="1"/>
</dbReference>
<organism evidence="5 6">
    <name type="scientific">Mucor saturninus</name>
    <dbReference type="NCBI Taxonomy" id="64648"/>
    <lineage>
        <taxon>Eukaryota</taxon>
        <taxon>Fungi</taxon>
        <taxon>Fungi incertae sedis</taxon>
        <taxon>Mucoromycota</taxon>
        <taxon>Mucoromycotina</taxon>
        <taxon>Mucoromycetes</taxon>
        <taxon>Mucorales</taxon>
        <taxon>Mucorineae</taxon>
        <taxon>Mucoraceae</taxon>
        <taxon>Mucor</taxon>
    </lineage>
</organism>
<sequence>MGIQSLNLIDLPENYNMKFYLYHFVRWPQLSFVAENNEGKLVGYVVGKMDDEEPSGHIVSLSVMRTYRRLGLAQIMMKQTTAQMKQVFGAEHVSLHVRKTNRAAYGLYKDSLKFKVDTIEKKYYADGEDAYVMKLLLD</sequence>